<keyword evidence="2" id="KW-0472">Membrane</keyword>
<evidence type="ECO:0000256" key="2">
    <source>
        <dbReference type="SAM" id="Phobius"/>
    </source>
</evidence>
<dbReference type="AlphaFoldDB" id="A0A2S9XDI7"/>
<keyword evidence="4" id="KW-1185">Reference proteome</keyword>
<dbReference type="EMBL" id="PVNK01000263">
    <property type="protein sequence ID" value="PRP90925.1"/>
    <property type="molecule type" value="Genomic_DNA"/>
</dbReference>
<feature type="compositionally biased region" description="Basic and acidic residues" evidence="1">
    <location>
        <begin position="44"/>
        <end position="57"/>
    </location>
</feature>
<keyword evidence="2" id="KW-1133">Transmembrane helix</keyword>
<evidence type="ECO:0000313" key="3">
    <source>
        <dbReference type="EMBL" id="PRP90925.1"/>
    </source>
</evidence>
<proteinExistence type="predicted"/>
<organism evidence="3 4">
    <name type="scientific">Enhygromyxa salina</name>
    <dbReference type="NCBI Taxonomy" id="215803"/>
    <lineage>
        <taxon>Bacteria</taxon>
        <taxon>Pseudomonadati</taxon>
        <taxon>Myxococcota</taxon>
        <taxon>Polyangia</taxon>
        <taxon>Nannocystales</taxon>
        <taxon>Nannocystaceae</taxon>
        <taxon>Enhygromyxa</taxon>
    </lineage>
</organism>
<feature type="transmembrane region" description="Helical" evidence="2">
    <location>
        <begin position="5"/>
        <end position="23"/>
    </location>
</feature>
<keyword evidence="2" id="KW-0812">Transmembrane</keyword>
<dbReference type="Proteomes" id="UP000237968">
    <property type="component" value="Unassembled WGS sequence"/>
</dbReference>
<comment type="caution">
    <text evidence="3">The sequence shown here is derived from an EMBL/GenBank/DDBJ whole genome shotgun (WGS) entry which is preliminary data.</text>
</comment>
<gene>
    <name evidence="3" type="ORF">ENSA5_60000</name>
</gene>
<evidence type="ECO:0000313" key="4">
    <source>
        <dbReference type="Proteomes" id="UP000237968"/>
    </source>
</evidence>
<sequence>MQKRIGITVVLVTLISIAVYYAWGNTESSDRVDEPDGPPAPVRFELRPSKALSERAPHRPTGVSGTVVRADGRALDLYRPGGVFPIAQASLYGARQSVEFQSLPKASLVVRGWSGGGMSEVSVDTNQQTRVKLP</sequence>
<protein>
    <submittedName>
        <fullName evidence="3">Uncharacterized protein</fullName>
    </submittedName>
</protein>
<reference evidence="3 4" key="1">
    <citation type="submission" date="2018-03" db="EMBL/GenBank/DDBJ databases">
        <title>Draft Genome Sequences of the Obligatory Marine Myxobacteria Enhygromyxa salina SWB005.</title>
        <authorList>
            <person name="Poehlein A."/>
            <person name="Moghaddam J.A."/>
            <person name="Harms H."/>
            <person name="Alanjari M."/>
            <person name="Koenig G.M."/>
            <person name="Daniel R."/>
            <person name="Schaeberle T.F."/>
        </authorList>
    </citation>
    <scope>NUCLEOTIDE SEQUENCE [LARGE SCALE GENOMIC DNA]</scope>
    <source>
        <strain evidence="3 4">SWB005</strain>
    </source>
</reference>
<name>A0A2S9XDI7_9BACT</name>
<accession>A0A2S9XDI7</accession>
<feature type="region of interest" description="Disordered" evidence="1">
    <location>
        <begin position="28"/>
        <end position="65"/>
    </location>
</feature>
<evidence type="ECO:0000256" key="1">
    <source>
        <dbReference type="SAM" id="MobiDB-lite"/>
    </source>
</evidence>